<accession>A0A1E7JN66</accession>
<name>A0A1E7JN66_9ACTN</name>
<dbReference type="PATRIC" id="fig|933944.5.peg.692"/>
<evidence type="ECO:0000313" key="2">
    <source>
        <dbReference type="EMBL" id="OEU89708.1"/>
    </source>
</evidence>
<dbReference type="Gene3D" id="2.60.40.1890">
    <property type="entry name" value="PCu(A)C copper chaperone"/>
    <property type="match status" value="1"/>
</dbReference>
<keyword evidence="1" id="KW-0812">Transmembrane</keyword>
<protein>
    <recommendedName>
        <fullName evidence="4">Copper chaperone PCu(A)C</fullName>
    </recommendedName>
</protein>
<organism evidence="2 3">
    <name type="scientific">Streptomyces abyssalis</name>
    <dbReference type="NCBI Taxonomy" id="933944"/>
    <lineage>
        <taxon>Bacteria</taxon>
        <taxon>Bacillati</taxon>
        <taxon>Actinomycetota</taxon>
        <taxon>Actinomycetes</taxon>
        <taxon>Kitasatosporales</taxon>
        <taxon>Streptomycetaceae</taxon>
        <taxon>Streptomyces</taxon>
    </lineage>
</organism>
<dbReference type="InterPro" id="IPR036182">
    <property type="entry name" value="PCuAC_sf"/>
</dbReference>
<comment type="caution">
    <text evidence="2">The sequence shown here is derived from an EMBL/GenBank/DDBJ whole genome shotgun (WGS) entry which is preliminary data.</text>
</comment>
<evidence type="ECO:0008006" key="4">
    <source>
        <dbReference type="Google" id="ProtNLM"/>
    </source>
</evidence>
<dbReference type="STRING" id="933944.AN215_08270"/>
<dbReference type="InterPro" id="IPR058248">
    <property type="entry name" value="Lxx211020-like"/>
</dbReference>
<keyword evidence="1" id="KW-1133">Transmembrane helix</keyword>
<proteinExistence type="predicted"/>
<dbReference type="PANTHER" id="PTHR36302:SF1">
    <property type="entry name" value="COPPER CHAPERONE PCU(A)C"/>
    <property type="match status" value="1"/>
</dbReference>
<dbReference type="SUPFAM" id="SSF110087">
    <property type="entry name" value="DR1885-like metal-binding protein"/>
    <property type="match status" value="1"/>
</dbReference>
<evidence type="ECO:0000256" key="1">
    <source>
        <dbReference type="SAM" id="Phobius"/>
    </source>
</evidence>
<dbReference type="Pfam" id="PF04314">
    <property type="entry name" value="PCuAC"/>
    <property type="match status" value="1"/>
</dbReference>
<dbReference type="Proteomes" id="UP000176087">
    <property type="component" value="Unassembled WGS sequence"/>
</dbReference>
<dbReference type="RefSeq" id="WP_070013239.1">
    <property type="nucleotide sequence ID" value="NZ_LJGS01000044.1"/>
</dbReference>
<reference evidence="2 3" key="1">
    <citation type="journal article" date="2016" name="Front. Microbiol.">
        <title>Comparative Genomics Analysis of Streptomyces Species Reveals Their Adaptation to the Marine Environment and Their Diversity at the Genomic Level.</title>
        <authorList>
            <person name="Tian X."/>
            <person name="Zhang Z."/>
            <person name="Yang T."/>
            <person name="Chen M."/>
            <person name="Li J."/>
            <person name="Chen F."/>
            <person name="Yang J."/>
            <person name="Li W."/>
            <person name="Zhang B."/>
            <person name="Zhang Z."/>
            <person name="Wu J."/>
            <person name="Zhang C."/>
            <person name="Long L."/>
            <person name="Xiao J."/>
        </authorList>
    </citation>
    <scope>NUCLEOTIDE SEQUENCE [LARGE SCALE GENOMIC DNA]</scope>
    <source>
        <strain evidence="2 3">SCSIO 10390</strain>
    </source>
</reference>
<dbReference type="EMBL" id="LJGT01000038">
    <property type="protein sequence ID" value="OEU89708.1"/>
    <property type="molecule type" value="Genomic_DNA"/>
</dbReference>
<dbReference type="OrthoDB" id="4328980at2"/>
<sequence length="169" mass="17986">MNSPARTGNAQALVNSLRAAVVPIATCIAALAALTAWTTAGHAGAPRGLEVTQGRIFTPLREGATSAFFTIRNTGDVSERLTGVTTEQGSRTMLSRNVTTGGGARSMTMVPYISVRPHGTLRMSPYSLNVMVTPAPRIKAGERVRFTLHFEDLRPVTVQAVAVRPGELR</sequence>
<gene>
    <name evidence="2" type="ORF">AN215_08270</name>
</gene>
<feature type="transmembrane region" description="Helical" evidence="1">
    <location>
        <begin position="20"/>
        <end position="40"/>
    </location>
</feature>
<dbReference type="InterPro" id="IPR007410">
    <property type="entry name" value="LpqE-like"/>
</dbReference>
<dbReference type="AlphaFoldDB" id="A0A1E7JN66"/>
<dbReference type="PANTHER" id="PTHR36302">
    <property type="entry name" value="BLR7088 PROTEIN"/>
    <property type="match status" value="1"/>
</dbReference>
<keyword evidence="1" id="KW-0472">Membrane</keyword>
<keyword evidence="3" id="KW-1185">Reference proteome</keyword>
<evidence type="ECO:0000313" key="3">
    <source>
        <dbReference type="Proteomes" id="UP000176087"/>
    </source>
</evidence>